<dbReference type="AlphaFoldDB" id="A0A1F7K9H9"/>
<gene>
    <name evidence="4" type="ORF">A2209_02355</name>
</gene>
<comment type="caution">
    <text evidence="4">The sequence shown here is derived from an EMBL/GenBank/DDBJ whole genome shotgun (WGS) entry which is preliminary data.</text>
</comment>
<dbReference type="Gene3D" id="3.90.245.10">
    <property type="entry name" value="Ribonucleoside hydrolase-like"/>
    <property type="match status" value="1"/>
</dbReference>
<dbReference type="GO" id="GO:0008477">
    <property type="term" value="F:purine nucleosidase activity"/>
    <property type="evidence" value="ECO:0007669"/>
    <property type="project" value="TreeGrafter"/>
</dbReference>
<proteinExistence type="predicted"/>
<reference evidence="4 5" key="1">
    <citation type="journal article" date="2016" name="Nat. Commun.">
        <title>Thousands of microbial genomes shed light on interconnected biogeochemical processes in an aquifer system.</title>
        <authorList>
            <person name="Anantharaman K."/>
            <person name="Brown C.T."/>
            <person name="Hug L.A."/>
            <person name="Sharon I."/>
            <person name="Castelle C.J."/>
            <person name="Probst A.J."/>
            <person name="Thomas B.C."/>
            <person name="Singh A."/>
            <person name="Wilkins M.J."/>
            <person name="Karaoz U."/>
            <person name="Brodie E.L."/>
            <person name="Williams K.H."/>
            <person name="Hubbard S.S."/>
            <person name="Banfield J.F."/>
        </authorList>
    </citation>
    <scope>NUCLEOTIDE SEQUENCE [LARGE SCALE GENOMIC DNA]</scope>
</reference>
<dbReference type="Proteomes" id="UP000178450">
    <property type="component" value="Unassembled WGS sequence"/>
</dbReference>
<dbReference type="InterPro" id="IPR036452">
    <property type="entry name" value="Ribo_hydro-like"/>
</dbReference>
<evidence type="ECO:0000256" key="1">
    <source>
        <dbReference type="ARBA" id="ARBA00022801"/>
    </source>
</evidence>
<evidence type="ECO:0000259" key="3">
    <source>
        <dbReference type="Pfam" id="PF01156"/>
    </source>
</evidence>
<dbReference type="PANTHER" id="PTHR12304:SF56">
    <property type="entry name" value="HYDROLASE, PUTATIVE (AFU_ORTHOLOGUE AFUA_1G11790)-RELATED"/>
    <property type="match status" value="1"/>
</dbReference>
<accession>A0A1F7K9H9</accession>
<evidence type="ECO:0000313" key="4">
    <source>
        <dbReference type="EMBL" id="OGK64517.1"/>
    </source>
</evidence>
<dbReference type="GO" id="GO:0005829">
    <property type="term" value="C:cytosol"/>
    <property type="evidence" value="ECO:0007669"/>
    <property type="project" value="TreeGrafter"/>
</dbReference>
<dbReference type="SUPFAM" id="SSF53590">
    <property type="entry name" value="Nucleoside hydrolase"/>
    <property type="match status" value="1"/>
</dbReference>
<organism evidence="4 5">
    <name type="scientific">Candidatus Roizmanbacteria bacterium RIFOXYA1_FULL_41_12</name>
    <dbReference type="NCBI Taxonomy" id="1802082"/>
    <lineage>
        <taxon>Bacteria</taxon>
        <taxon>Candidatus Roizmaniibacteriota</taxon>
    </lineage>
</organism>
<sequence length="307" mass="33897">MKRKIIIDTDPGHDDAMAIMLAVKSEVFDILAITTVCGNSTIENTTRNARYVLRLLGREDIPVYSGARNPLKQSLIRAIVHGKSGLEGIDPINKAGLTGNAVEQIITLVKNNPGKITLVTLGPLTNIAMAIQKEPKTMIKVKEIIIMGGAINVAGNKNRVAEFNIFVDPDAAKIVFDFACQKTIVPLDACNHVRLTIKDFGKVKNKNLRSALLKMSRPYIRNIAKDIGVKAALMYDPLTVFYLISPVSCKVCKDNVQVEIKGEITRGMTVVDKRMVTDKAKENMTIVTHISQAKFRNAFIRILSRKN</sequence>
<dbReference type="PANTHER" id="PTHR12304">
    <property type="entry name" value="INOSINE-URIDINE PREFERRING NUCLEOSIDE HYDROLASE"/>
    <property type="match status" value="1"/>
</dbReference>
<name>A0A1F7K9H9_9BACT</name>
<evidence type="ECO:0000313" key="5">
    <source>
        <dbReference type="Proteomes" id="UP000178450"/>
    </source>
</evidence>
<protein>
    <recommendedName>
        <fullName evidence="3">Inosine/uridine-preferring nucleoside hydrolase domain-containing protein</fullName>
    </recommendedName>
</protein>
<dbReference type="EMBL" id="MGBG01000020">
    <property type="protein sequence ID" value="OGK64517.1"/>
    <property type="molecule type" value="Genomic_DNA"/>
</dbReference>
<keyword evidence="2" id="KW-0326">Glycosidase</keyword>
<dbReference type="InterPro" id="IPR023186">
    <property type="entry name" value="IUNH"/>
</dbReference>
<keyword evidence="1" id="KW-0378">Hydrolase</keyword>
<dbReference type="Pfam" id="PF01156">
    <property type="entry name" value="IU_nuc_hydro"/>
    <property type="match status" value="1"/>
</dbReference>
<evidence type="ECO:0000256" key="2">
    <source>
        <dbReference type="ARBA" id="ARBA00023295"/>
    </source>
</evidence>
<dbReference type="GO" id="GO:0006152">
    <property type="term" value="P:purine nucleoside catabolic process"/>
    <property type="evidence" value="ECO:0007669"/>
    <property type="project" value="TreeGrafter"/>
</dbReference>
<dbReference type="InterPro" id="IPR001910">
    <property type="entry name" value="Inosine/uridine_hydrolase_dom"/>
</dbReference>
<feature type="domain" description="Inosine/uridine-preferring nucleoside hydrolase" evidence="3">
    <location>
        <begin position="5"/>
        <end position="296"/>
    </location>
</feature>